<keyword evidence="2" id="KW-1185">Reference proteome</keyword>
<dbReference type="InterPro" id="IPR051082">
    <property type="entry name" value="Pentapeptide-BTB/POZ_domain"/>
</dbReference>
<accession>A0A9X2MTV6</accession>
<proteinExistence type="predicted"/>
<dbReference type="SUPFAM" id="SSF141571">
    <property type="entry name" value="Pentapeptide repeat-like"/>
    <property type="match status" value="1"/>
</dbReference>
<dbReference type="EMBL" id="JANIPJ010000021">
    <property type="protein sequence ID" value="MCR2806921.1"/>
    <property type="molecule type" value="Genomic_DNA"/>
</dbReference>
<gene>
    <name evidence="1" type="ORF">NQZ67_23840</name>
</gene>
<dbReference type="PANTHER" id="PTHR14136:SF17">
    <property type="entry name" value="BTB_POZ DOMAIN-CONTAINING PROTEIN KCTD9"/>
    <property type="match status" value="1"/>
</dbReference>
<evidence type="ECO:0000313" key="2">
    <source>
        <dbReference type="Proteomes" id="UP001141950"/>
    </source>
</evidence>
<sequence>MTTDIKEIMDRLESHRLWIDTIGEQGDKLGIDEIDLRNVDLSQYPLDQAYITACAFDGMNLNHKDFSSSLLSSSTFISTNLEGADFCKSNVSYADFSYANIKAARLADSECIGTLFVKADLSDANLVAALFDETDFRNAILINADVRLATFERVLLKGAKLTGVQGLEEAFIKSINIGTPEQPNLLVGEEARIWLQDNCLSHE</sequence>
<dbReference type="Pfam" id="PF00805">
    <property type="entry name" value="Pentapeptide"/>
    <property type="match status" value="2"/>
</dbReference>
<comment type="caution">
    <text evidence="1">The sequence shown here is derived from an EMBL/GenBank/DDBJ whole genome shotgun (WGS) entry which is preliminary data.</text>
</comment>
<dbReference type="Proteomes" id="UP001141950">
    <property type="component" value="Unassembled WGS sequence"/>
</dbReference>
<name>A0A9X2MTV6_9BACL</name>
<organism evidence="1 2">
    <name type="scientific">Paenibacillus soyae</name>
    <dbReference type="NCBI Taxonomy" id="2969249"/>
    <lineage>
        <taxon>Bacteria</taxon>
        <taxon>Bacillati</taxon>
        <taxon>Bacillota</taxon>
        <taxon>Bacilli</taxon>
        <taxon>Bacillales</taxon>
        <taxon>Paenibacillaceae</taxon>
        <taxon>Paenibacillus</taxon>
    </lineage>
</organism>
<protein>
    <submittedName>
        <fullName evidence="1">Pentapeptide repeat-containing protein</fullName>
    </submittedName>
</protein>
<dbReference type="AlphaFoldDB" id="A0A9X2MTV6"/>
<dbReference type="Gene3D" id="2.160.20.80">
    <property type="entry name" value="E3 ubiquitin-protein ligase SopA"/>
    <property type="match status" value="1"/>
</dbReference>
<dbReference type="RefSeq" id="WP_257450893.1">
    <property type="nucleotide sequence ID" value="NZ_JANIPJ010000021.1"/>
</dbReference>
<dbReference type="InterPro" id="IPR001646">
    <property type="entry name" value="5peptide_repeat"/>
</dbReference>
<evidence type="ECO:0000313" key="1">
    <source>
        <dbReference type="EMBL" id="MCR2806921.1"/>
    </source>
</evidence>
<dbReference type="PANTHER" id="PTHR14136">
    <property type="entry name" value="BTB_POZ DOMAIN-CONTAINING PROTEIN KCTD9"/>
    <property type="match status" value="1"/>
</dbReference>
<reference evidence="1" key="1">
    <citation type="submission" date="2022-08" db="EMBL/GenBank/DDBJ databases">
        <title>The genomic sequence of strain Paenibacillus sp. SCIV0701.</title>
        <authorList>
            <person name="Zhao H."/>
        </authorList>
    </citation>
    <scope>NUCLEOTIDE SEQUENCE</scope>
    <source>
        <strain evidence="1">SCIV0701</strain>
    </source>
</reference>